<keyword evidence="1" id="KW-0472">Membrane</keyword>
<feature type="transmembrane region" description="Helical" evidence="1">
    <location>
        <begin position="20"/>
        <end position="44"/>
    </location>
</feature>
<evidence type="ECO:0000313" key="3">
    <source>
        <dbReference type="Proteomes" id="UP000675554"/>
    </source>
</evidence>
<dbReference type="Pfam" id="PF02447">
    <property type="entry name" value="GntP_permease"/>
    <property type="match status" value="1"/>
</dbReference>
<dbReference type="EMBL" id="JAGSMN010000701">
    <property type="protein sequence ID" value="MBR7676613.1"/>
    <property type="molecule type" value="Genomic_DNA"/>
</dbReference>
<reference evidence="2" key="1">
    <citation type="submission" date="2021-04" db="EMBL/GenBank/DDBJ databases">
        <title>Sequencing of actinobacteria type strains.</title>
        <authorList>
            <person name="Nguyen G.-S."/>
            <person name="Wentzel A."/>
        </authorList>
    </citation>
    <scope>NUCLEOTIDE SEQUENCE</scope>
    <source>
        <strain evidence="2">DSM 42095</strain>
    </source>
</reference>
<dbReference type="GO" id="GO:0016020">
    <property type="term" value="C:membrane"/>
    <property type="evidence" value="ECO:0007669"/>
    <property type="project" value="InterPro"/>
</dbReference>
<keyword evidence="1" id="KW-0812">Transmembrane</keyword>
<protein>
    <submittedName>
        <fullName evidence="2">GntP family permease</fullName>
    </submittedName>
</protein>
<dbReference type="Proteomes" id="UP000675554">
    <property type="component" value="Unassembled WGS sequence"/>
</dbReference>
<dbReference type="AlphaFoldDB" id="A0A8T4J0X8"/>
<organism evidence="2 3">
    <name type="scientific">Streptomyces daliensis</name>
    <dbReference type="NCBI Taxonomy" id="299421"/>
    <lineage>
        <taxon>Bacteria</taxon>
        <taxon>Bacillati</taxon>
        <taxon>Actinomycetota</taxon>
        <taxon>Actinomycetes</taxon>
        <taxon>Kitasatosporales</taxon>
        <taxon>Streptomycetaceae</taxon>
        <taxon>Streptomyces</taxon>
    </lineage>
</organism>
<proteinExistence type="predicted"/>
<feature type="non-terminal residue" evidence="2">
    <location>
        <position position="89"/>
    </location>
</feature>
<gene>
    <name evidence="2" type="ORF">KDA82_27130</name>
</gene>
<keyword evidence="1" id="KW-1133">Transmembrane helix</keyword>
<dbReference type="InterPro" id="IPR003474">
    <property type="entry name" value="Glcn_transporter"/>
</dbReference>
<evidence type="ECO:0000256" key="1">
    <source>
        <dbReference type="SAM" id="Phobius"/>
    </source>
</evidence>
<keyword evidence="3" id="KW-1185">Reference proteome</keyword>
<accession>A0A8T4J0X8</accession>
<name>A0A8T4J0X8_9ACTN</name>
<feature type="transmembrane region" description="Helical" evidence="1">
    <location>
        <begin position="51"/>
        <end position="69"/>
    </location>
</feature>
<dbReference type="GO" id="GO:0015128">
    <property type="term" value="F:gluconate transmembrane transporter activity"/>
    <property type="evidence" value="ECO:0007669"/>
    <property type="project" value="InterPro"/>
</dbReference>
<comment type="caution">
    <text evidence="2">The sequence shown here is derived from an EMBL/GenBank/DDBJ whole genome shotgun (WGS) entry which is preliminary data.</text>
</comment>
<sequence>MLLAAPAPESAPPHTGGLLALIGGTGGLLTVAALGILLLLFLIIKVRLQPFVALLAVSIAVGLGAGLSVTELFGTVQKSDAVSLIESGM</sequence>
<evidence type="ECO:0000313" key="2">
    <source>
        <dbReference type="EMBL" id="MBR7676613.1"/>
    </source>
</evidence>